<sequence>MTRRDFLCEASIMGQFDHPNVVHLEGVVTRGKPVMIVIEYMENGSLDAFLRVSITFDVQEALSGIFCNFSLQFAGKCLREWGVCSRICAVHKYHKSCAEAAAVLNTMASSQSSSWWECYLALELFGFHVTKTVCWMCHAMLNYMGGN</sequence>
<dbReference type="GO" id="GO:0007411">
    <property type="term" value="P:axon guidance"/>
    <property type="evidence" value="ECO:0007669"/>
    <property type="project" value="TreeGrafter"/>
</dbReference>
<dbReference type="AlphaFoldDB" id="A0A3P9DHK5"/>
<dbReference type="InterPro" id="IPR001245">
    <property type="entry name" value="Ser-Thr/Tyr_kinase_cat_dom"/>
</dbReference>
<evidence type="ECO:0000313" key="8">
    <source>
        <dbReference type="Proteomes" id="UP000265160"/>
    </source>
</evidence>
<comment type="subcellular location">
    <subcellularLocation>
        <location evidence="1">Membrane</location>
        <topology evidence="1">Single-pass membrane protein</topology>
    </subcellularLocation>
</comment>
<keyword evidence="5" id="KW-0675">Receptor</keyword>
<name>A0A3P9DHK5_9CICH</name>
<evidence type="ECO:0000256" key="5">
    <source>
        <dbReference type="ARBA" id="ARBA00023170"/>
    </source>
</evidence>
<dbReference type="GO" id="GO:0030425">
    <property type="term" value="C:dendrite"/>
    <property type="evidence" value="ECO:0007669"/>
    <property type="project" value="TreeGrafter"/>
</dbReference>
<evidence type="ECO:0000259" key="6">
    <source>
        <dbReference type="Pfam" id="PF07714"/>
    </source>
</evidence>
<dbReference type="STRING" id="106582.ENSMZEP00005033611"/>
<reference evidence="7" key="2">
    <citation type="submission" date="2025-09" db="UniProtKB">
        <authorList>
            <consortium name="Ensembl"/>
        </authorList>
    </citation>
    <scope>IDENTIFICATION</scope>
</reference>
<keyword evidence="3" id="KW-0067">ATP-binding</keyword>
<keyword evidence="2" id="KW-0547">Nucleotide-binding</keyword>
<protein>
    <recommendedName>
        <fullName evidence="6">Serine-threonine/tyrosine-protein kinase catalytic domain-containing protein</fullName>
    </recommendedName>
</protein>
<dbReference type="GO" id="GO:0005886">
    <property type="term" value="C:plasma membrane"/>
    <property type="evidence" value="ECO:0007669"/>
    <property type="project" value="TreeGrafter"/>
</dbReference>
<dbReference type="Gene3D" id="3.30.200.20">
    <property type="entry name" value="Phosphorylase Kinase, domain 1"/>
    <property type="match status" value="1"/>
</dbReference>
<dbReference type="Pfam" id="PF07714">
    <property type="entry name" value="PK_Tyr_Ser-Thr"/>
    <property type="match status" value="1"/>
</dbReference>
<dbReference type="PANTHER" id="PTHR46877">
    <property type="entry name" value="EPH RECEPTOR A5"/>
    <property type="match status" value="1"/>
</dbReference>
<dbReference type="Ensembl" id="ENSMZET00005034783.1">
    <property type="protein sequence ID" value="ENSMZEP00005033611.1"/>
    <property type="gene ID" value="ENSMZEG00005025129.1"/>
</dbReference>
<dbReference type="InterPro" id="IPR050449">
    <property type="entry name" value="Ephrin_rcpt_TKs"/>
</dbReference>
<evidence type="ECO:0000256" key="3">
    <source>
        <dbReference type="ARBA" id="ARBA00022840"/>
    </source>
</evidence>
<keyword evidence="4" id="KW-0472">Membrane</keyword>
<dbReference type="PANTHER" id="PTHR46877:SF9">
    <property type="entry name" value="EPHRIN TYPE-A RECEPTOR 7"/>
    <property type="match status" value="1"/>
</dbReference>
<keyword evidence="8" id="KW-1185">Reference proteome</keyword>
<dbReference type="GO" id="GO:0005005">
    <property type="term" value="F:transmembrane-ephrin receptor activity"/>
    <property type="evidence" value="ECO:0007669"/>
    <property type="project" value="TreeGrafter"/>
</dbReference>
<dbReference type="InterPro" id="IPR011009">
    <property type="entry name" value="Kinase-like_dom_sf"/>
</dbReference>
<dbReference type="SUPFAM" id="SSF56112">
    <property type="entry name" value="Protein kinase-like (PK-like)"/>
    <property type="match status" value="1"/>
</dbReference>
<dbReference type="GO" id="GO:0005524">
    <property type="term" value="F:ATP binding"/>
    <property type="evidence" value="ECO:0007669"/>
    <property type="project" value="UniProtKB-KW"/>
</dbReference>
<reference evidence="7" key="1">
    <citation type="submission" date="2025-08" db="UniProtKB">
        <authorList>
            <consortium name="Ensembl"/>
        </authorList>
    </citation>
    <scope>IDENTIFICATION</scope>
</reference>
<proteinExistence type="predicted"/>
<dbReference type="Proteomes" id="UP000265160">
    <property type="component" value="Unplaced"/>
</dbReference>
<feature type="domain" description="Serine-threonine/tyrosine-protein kinase catalytic" evidence="6">
    <location>
        <begin position="3"/>
        <end position="72"/>
    </location>
</feature>
<dbReference type="GeneTree" id="ENSGT00940000167164"/>
<evidence type="ECO:0000256" key="1">
    <source>
        <dbReference type="ARBA" id="ARBA00004167"/>
    </source>
</evidence>
<evidence type="ECO:0000256" key="4">
    <source>
        <dbReference type="ARBA" id="ARBA00023136"/>
    </source>
</evidence>
<accession>A0A3P9DHK5</accession>
<organism evidence="7 8">
    <name type="scientific">Maylandia zebra</name>
    <name type="common">zebra mbuna</name>
    <dbReference type="NCBI Taxonomy" id="106582"/>
    <lineage>
        <taxon>Eukaryota</taxon>
        <taxon>Metazoa</taxon>
        <taxon>Chordata</taxon>
        <taxon>Craniata</taxon>
        <taxon>Vertebrata</taxon>
        <taxon>Euteleostomi</taxon>
        <taxon>Actinopterygii</taxon>
        <taxon>Neopterygii</taxon>
        <taxon>Teleostei</taxon>
        <taxon>Neoteleostei</taxon>
        <taxon>Acanthomorphata</taxon>
        <taxon>Ovalentaria</taxon>
        <taxon>Cichlomorphae</taxon>
        <taxon>Cichliformes</taxon>
        <taxon>Cichlidae</taxon>
        <taxon>African cichlids</taxon>
        <taxon>Pseudocrenilabrinae</taxon>
        <taxon>Haplochromini</taxon>
        <taxon>Maylandia</taxon>
        <taxon>Maylandia zebra complex</taxon>
    </lineage>
</organism>
<evidence type="ECO:0000256" key="2">
    <source>
        <dbReference type="ARBA" id="ARBA00022741"/>
    </source>
</evidence>
<evidence type="ECO:0000313" key="7">
    <source>
        <dbReference type="Ensembl" id="ENSMZEP00005033611.1"/>
    </source>
</evidence>